<dbReference type="GO" id="GO:0000271">
    <property type="term" value="P:polysaccharide biosynthetic process"/>
    <property type="evidence" value="ECO:0007669"/>
    <property type="project" value="InterPro"/>
</dbReference>
<dbReference type="PANTHER" id="PTHR43750">
    <property type="entry name" value="UDP-GLUCOSE 6-DEHYDROGENASE TUAD"/>
    <property type="match status" value="1"/>
</dbReference>
<evidence type="ECO:0000256" key="8">
    <source>
        <dbReference type="PIRSR" id="PIRSR500134-2"/>
    </source>
</evidence>
<evidence type="ECO:0000259" key="10">
    <source>
        <dbReference type="SMART" id="SM00984"/>
    </source>
</evidence>
<dbReference type="EC" id="1.1.1.22" evidence="3"/>
<feature type="binding site" evidence="8">
    <location>
        <begin position="138"/>
        <end position="142"/>
    </location>
    <ligand>
        <name>substrate</name>
    </ligand>
</feature>
<dbReference type="Proteomes" id="UP000546917">
    <property type="component" value="Unassembled WGS sequence"/>
</dbReference>
<comment type="pathway">
    <text evidence="1">Nucleotide-sugar biosynthesis; UDP-alpha-D-glucuronate biosynthesis; UDP-alpha-D-glucuronate from UDP-alpha-D-glucose: step 1/1.</text>
</comment>
<organism evidence="11 12">
    <name type="scientific">Ferroplasma acidiphilum</name>
    <dbReference type="NCBI Taxonomy" id="74969"/>
    <lineage>
        <taxon>Archaea</taxon>
        <taxon>Methanobacteriati</taxon>
        <taxon>Thermoplasmatota</taxon>
        <taxon>Thermoplasmata</taxon>
        <taxon>Thermoplasmatales</taxon>
        <taxon>Ferroplasmaceae</taxon>
        <taxon>Ferroplasma</taxon>
    </lineage>
</organism>
<sequence>ESVNEINKTTIIAIKSTVVPGTASALSKLINKNIVSNPEFLREGSAIYDTLNPDRIVVGGKNKYDIEKISSIWEFTKAPVIKTTNENAELIKYASNSFLAVKISFINEISNLCEKIPDTDVNVIAKGIGLDHRIGKEFLKAGIGFGGSCFPKDTRAILAYAKEKSVDLSIISAAINVNNDRINKSIELIGKTIGNFKDKKILLLGLSFKNDTNDLRESKAVELANALTLKGSIVDAYDPIVKEYNGINVLKNLDDDKKYDCIIITSEWEDFKDNNIYKNNNVIDLRRIVDLGFYPNVKAIGVGYD</sequence>
<dbReference type="InterPro" id="IPR017476">
    <property type="entry name" value="UDP-Glc/GDP-Man"/>
</dbReference>
<dbReference type="Gene3D" id="3.40.50.720">
    <property type="entry name" value="NAD(P)-binding Rossmann-like Domain"/>
    <property type="match status" value="2"/>
</dbReference>
<dbReference type="UniPathway" id="UPA00038">
    <property type="reaction ID" value="UER00491"/>
</dbReference>
<dbReference type="SMART" id="SM00984">
    <property type="entry name" value="UDPG_MGDP_dh_C"/>
    <property type="match status" value="1"/>
</dbReference>
<dbReference type="SUPFAM" id="SSF52413">
    <property type="entry name" value="UDP-glucose/GDP-mannose dehydrogenase C-terminal domain"/>
    <property type="match status" value="1"/>
</dbReference>
<feature type="binding site" evidence="8">
    <location>
        <position position="146"/>
    </location>
    <ligand>
        <name>substrate</name>
    </ligand>
</feature>
<protein>
    <recommendedName>
        <fullName evidence="3">UDP-glucose 6-dehydrogenase</fullName>
        <ecNumber evidence="3">1.1.1.22</ecNumber>
    </recommendedName>
</protein>
<comment type="caution">
    <text evidence="11">The sequence shown here is derived from an EMBL/GenBank/DDBJ whole genome shotgun (WGS) entry which is preliminary data.</text>
</comment>
<dbReference type="Pfam" id="PF03721">
    <property type="entry name" value="UDPG_MGDP_dh_N"/>
    <property type="match status" value="1"/>
</dbReference>
<dbReference type="InterPro" id="IPR036291">
    <property type="entry name" value="NAD(P)-bd_dom_sf"/>
</dbReference>
<dbReference type="GO" id="GO:0006065">
    <property type="term" value="P:UDP-glucuronate biosynthetic process"/>
    <property type="evidence" value="ECO:0007669"/>
    <property type="project" value="UniProtKB-UniPathway"/>
</dbReference>
<dbReference type="InterPro" id="IPR014027">
    <property type="entry name" value="UDP-Glc/GDP-Man_DH_C"/>
</dbReference>
<reference evidence="11 12" key="1">
    <citation type="submission" date="2020-05" db="EMBL/GenBank/DDBJ databases">
        <authorList>
            <person name="Zhang R."/>
        </authorList>
    </citation>
    <scope>NUCLEOTIDE SEQUENCE [LARGE SCALE GENOMIC DNA]</scope>
    <source>
        <strain evidence="11 12">DSM 28986</strain>
    </source>
</reference>
<accession>A0A7K4FNM8</accession>
<dbReference type="InterPro" id="IPR001732">
    <property type="entry name" value="UDP-Glc/GDP-Man_DH_N"/>
</dbReference>
<feature type="binding site" evidence="9">
    <location>
        <position position="43"/>
    </location>
    <ligand>
        <name>NAD(+)</name>
        <dbReference type="ChEBI" id="CHEBI:57540"/>
    </ligand>
</feature>
<dbReference type="Gene3D" id="1.20.5.100">
    <property type="entry name" value="Cytochrome c1, transmembrane anchor, C-terminal"/>
    <property type="match status" value="1"/>
</dbReference>
<feature type="binding site" evidence="9">
    <location>
        <position position="17"/>
    </location>
    <ligand>
        <name>NAD(+)</name>
        <dbReference type="ChEBI" id="CHEBI:57540"/>
    </ligand>
</feature>
<dbReference type="Pfam" id="PF00984">
    <property type="entry name" value="UDPG_MGDP_dh"/>
    <property type="match status" value="1"/>
</dbReference>
<dbReference type="AlphaFoldDB" id="A0A7K4FNM8"/>
<evidence type="ECO:0000256" key="1">
    <source>
        <dbReference type="ARBA" id="ARBA00004701"/>
    </source>
</evidence>
<dbReference type="RefSeq" id="WP_171481821.1">
    <property type="nucleotide sequence ID" value="NZ_JABGBP010000269.1"/>
</dbReference>
<evidence type="ECO:0000256" key="3">
    <source>
        <dbReference type="ARBA" id="ARBA00012954"/>
    </source>
</evidence>
<feature type="binding site" evidence="8">
    <location>
        <position position="209"/>
    </location>
    <ligand>
        <name>substrate</name>
    </ligand>
</feature>
<evidence type="ECO:0000256" key="6">
    <source>
        <dbReference type="ARBA" id="ARBA00047473"/>
    </source>
</evidence>
<dbReference type="InterPro" id="IPR014026">
    <property type="entry name" value="UDP-Glc/GDP-Man_DH_dimer"/>
</dbReference>
<feature type="active site" description="Nucleophile" evidence="7">
    <location>
        <position position="149"/>
    </location>
</feature>
<dbReference type="NCBIfam" id="TIGR03026">
    <property type="entry name" value="NDP-sugDHase"/>
    <property type="match status" value="1"/>
</dbReference>
<feature type="binding site" evidence="9">
    <location>
        <position position="216"/>
    </location>
    <ligand>
        <name>NAD(+)</name>
        <dbReference type="ChEBI" id="CHEBI:57540"/>
    </ligand>
</feature>
<dbReference type="Pfam" id="PF03720">
    <property type="entry name" value="UDPG_MGDP_dh_C"/>
    <property type="match status" value="1"/>
</dbReference>
<gene>
    <name evidence="11" type="ORF">HLB00_07300</name>
</gene>
<evidence type="ECO:0000256" key="5">
    <source>
        <dbReference type="ARBA" id="ARBA00023027"/>
    </source>
</evidence>
<feature type="non-terminal residue" evidence="11">
    <location>
        <position position="1"/>
    </location>
</feature>
<dbReference type="PIRSF" id="PIRSF500134">
    <property type="entry name" value="UDPglc_DH_bac"/>
    <property type="match status" value="1"/>
</dbReference>
<dbReference type="InterPro" id="IPR036220">
    <property type="entry name" value="UDP-Glc/GDP-Man_DH_C_sf"/>
</dbReference>
<evidence type="ECO:0000256" key="9">
    <source>
        <dbReference type="PIRSR" id="PIRSR500134-3"/>
    </source>
</evidence>
<dbReference type="SUPFAM" id="SSF48179">
    <property type="entry name" value="6-phosphogluconate dehydrogenase C-terminal domain-like"/>
    <property type="match status" value="1"/>
</dbReference>
<evidence type="ECO:0000256" key="4">
    <source>
        <dbReference type="ARBA" id="ARBA00023002"/>
    </source>
</evidence>
<feature type="domain" description="UDP-glucose/GDP-mannose dehydrogenase C-terminal" evidence="10">
    <location>
        <begin position="202"/>
        <end position="291"/>
    </location>
</feature>
<feature type="binding site" evidence="9">
    <location>
        <position position="152"/>
    </location>
    <ligand>
        <name>NAD(+)</name>
        <dbReference type="ChEBI" id="CHEBI:57540"/>
    </ligand>
</feature>
<keyword evidence="4" id="KW-0560">Oxidoreductase</keyword>
<proteinExistence type="inferred from homology"/>
<evidence type="ECO:0000256" key="7">
    <source>
        <dbReference type="PIRSR" id="PIRSR500134-1"/>
    </source>
</evidence>
<evidence type="ECO:0000313" key="11">
    <source>
        <dbReference type="EMBL" id="NOL60632.1"/>
    </source>
</evidence>
<keyword evidence="5 9" id="KW-0520">NAD</keyword>
<dbReference type="GO" id="GO:0051287">
    <property type="term" value="F:NAD binding"/>
    <property type="evidence" value="ECO:0007669"/>
    <property type="project" value="InterPro"/>
</dbReference>
<dbReference type="EMBL" id="JABGBP010000269">
    <property type="protein sequence ID" value="NOL60632.1"/>
    <property type="molecule type" value="Genomic_DNA"/>
</dbReference>
<dbReference type="SUPFAM" id="SSF51735">
    <property type="entry name" value="NAD(P)-binding Rossmann-fold domains"/>
    <property type="match status" value="1"/>
</dbReference>
<evidence type="ECO:0000313" key="12">
    <source>
        <dbReference type="Proteomes" id="UP000546917"/>
    </source>
</evidence>
<dbReference type="PANTHER" id="PTHR43750:SF3">
    <property type="entry name" value="UDP-GLUCOSE 6-DEHYDROGENASE TUAD"/>
    <property type="match status" value="1"/>
</dbReference>
<dbReference type="PIRSF" id="PIRSF000124">
    <property type="entry name" value="UDPglc_GDPman_dh"/>
    <property type="match status" value="1"/>
</dbReference>
<comment type="similarity">
    <text evidence="2">Belongs to the UDP-glucose/GDP-mannose dehydrogenase family.</text>
</comment>
<dbReference type="GO" id="GO:0003979">
    <property type="term" value="F:UDP-glucose 6-dehydrogenase activity"/>
    <property type="evidence" value="ECO:0007669"/>
    <property type="project" value="UniProtKB-EC"/>
</dbReference>
<feature type="binding site" evidence="8">
    <location>
        <begin position="40"/>
        <end position="43"/>
    </location>
    <ligand>
        <name>substrate</name>
    </ligand>
</feature>
<name>A0A7K4FNM8_9ARCH</name>
<dbReference type="InterPro" id="IPR028357">
    <property type="entry name" value="UDPglc_DH_bac"/>
</dbReference>
<comment type="catalytic activity">
    <reaction evidence="6">
        <text>UDP-alpha-D-glucose + 2 NAD(+) + H2O = UDP-alpha-D-glucuronate + 2 NADH + 3 H(+)</text>
        <dbReference type="Rhea" id="RHEA:23596"/>
        <dbReference type="ChEBI" id="CHEBI:15377"/>
        <dbReference type="ChEBI" id="CHEBI:15378"/>
        <dbReference type="ChEBI" id="CHEBI:57540"/>
        <dbReference type="ChEBI" id="CHEBI:57945"/>
        <dbReference type="ChEBI" id="CHEBI:58052"/>
        <dbReference type="ChEBI" id="CHEBI:58885"/>
        <dbReference type="EC" id="1.1.1.22"/>
    </reaction>
</comment>
<evidence type="ECO:0000256" key="2">
    <source>
        <dbReference type="ARBA" id="ARBA00006601"/>
    </source>
</evidence>
<dbReference type="InterPro" id="IPR008927">
    <property type="entry name" value="6-PGluconate_DH-like_C_sf"/>
</dbReference>
<feature type="binding site" evidence="8">
    <location>
        <position position="92"/>
    </location>
    <ligand>
        <name>substrate</name>
    </ligand>
</feature>